<comment type="caution">
    <text evidence="3">The sequence shown here is derived from an EMBL/GenBank/DDBJ whole genome shotgun (WGS) entry which is preliminary data.</text>
</comment>
<feature type="region of interest" description="Disordered" evidence="2">
    <location>
        <begin position="1"/>
        <end position="235"/>
    </location>
</feature>
<feature type="coiled-coil region" evidence="1">
    <location>
        <begin position="364"/>
        <end position="394"/>
    </location>
</feature>
<name>A0A4T0E1N8_AURPU</name>
<dbReference type="EMBL" id="QZBU01000388">
    <property type="protein sequence ID" value="TIA67436.1"/>
    <property type="molecule type" value="Genomic_DNA"/>
</dbReference>
<feature type="compositionally biased region" description="Pro residues" evidence="2">
    <location>
        <begin position="130"/>
        <end position="143"/>
    </location>
</feature>
<evidence type="ECO:0000256" key="2">
    <source>
        <dbReference type="SAM" id="MobiDB-lite"/>
    </source>
</evidence>
<feature type="compositionally biased region" description="Polar residues" evidence="2">
    <location>
        <begin position="66"/>
        <end position="86"/>
    </location>
</feature>
<feature type="compositionally biased region" description="Polar residues" evidence="2">
    <location>
        <begin position="172"/>
        <end position="190"/>
    </location>
</feature>
<dbReference type="Proteomes" id="UP000304947">
    <property type="component" value="Unassembled WGS sequence"/>
</dbReference>
<evidence type="ECO:0000313" key="4">
    <source>
        <dbReference type="Proteomes" id="UP000304947"/>
    </source>
</evidence>
<reference evidence="3 4" key="1">
    <citation type="submission" date="2018-10" db="EMBL/GenBank/DDBJ databases">
        <title>Fifty Aureobasidium pullulans genomes reveal a recombining polyextremotolerant generalist.</title>
        <authorList>
            <person name="Gostincar C."/>
            <person name="Turk M."/>
            <person name="Zajc J."/>
            <person name="Gunde-Cimerman N."/>
        </authorList>
    </citation>
    <scope>NUCLEOTIDE SEQUENCE [LARGE SCALE GENOMIC DNA]</scope>
    <source>
        <strain evidence="3 4">EXF-3380</strain>
    </source>
</reference>
<proteinExistence type="predicted"/>
<keyword evidence="3" id="KW-0418">Kinase</keyword>
<feature type="compositionally biased region" description="Basic and acidic residues" evidence="2">
    <location>
        <begin position="211"/>
        <end position="223"/>
    </location>
</feature>
<evidence type="ECO:0000256" key="1">
    <source>
        <dbReference type="SAM" id="Coils"/>
    </source>
</evidence>
<feature type="compositionally biased region" description="Polar residues" evidence="2">
    <location>
        <begin position="226"/>
        <end position="235"/>
    </location>
</feature>
<evidence type="ECO:0000313" key="3">
    <source>
        <dbReference type="EMBL" id="TIA67436.1"/>
    </source>
</evidence>
<dbReference type="GO" id="GO:0016301">
    <property type="term" value="F:kinase activity"/>
    <property type="evidence" value="ECO:0007669"/>
    <property type="project" value="UniProtKB-KW"/>
</dbReference>
<dbReference type="AlphaFoldDB" id="A0A4T0E1N8"/>
<keyword evidence="3" id="KW-0808">Transferase</keyword>
<feature type="compositionally biased region" description="Basic and acidic residues" evidence="2">
    <location>
        <begin position="48"/>
        <end position="60"/>
    </location>
</feature>
<protein>
    <submittedName>
        <fullName evidence="3">Kinase-like protein</fullName>
    </submittedName>
</protein>
<feature type="compositionally biased region" description="Low complexity" evidence="2">
    <location>
        <begin position="101"/>
        <end position="117"/>
    </location>
</feature>
<feature type="compositionally biased region" description="Low complexity" evidence="2">
    <location>
        <begin position="158"/>
        <end position="167"/>
    </location>
</feature>
<sequence>MFEPFNYLTVPETRCDSSSTSLSAPPRLIDPRNPVALDGDSPQTTKSDNNDQHTPQDLHKVRSIPTPHSSTPNNVSRTRSSTQSPNGSPPLPTHHVQNTSAAQQEYFAQQQQQQQQQRMPRSVRYDETHPPPAPPAPPAPPTSHPQQAVNKAHRPRGSTRSTSMSGGVQVVLNETGSWSEMANQSQTLVQPQEDRKPAGMLGFLSRKKGRDRSPKAKERERGVLDPTQQQADPSTLPAQIQALQTDVDEAKWQLGAKRIELAGTLTQLLKTDAQLMQTAIRILEQVVHGSVGRHTRARAEHLATVAQGLEKRLLVARKTVAGQVYDERAEEQLRGKKGELEARSAGLRRRLRDREQWLERLEGVAGLKEAVEEMERMKDEISRVKEEVGRLERGG</sequence>
<organism evidence="3 4">
    <name type="scientific">Aureobasidium pullulans</name>
    <name type="common">Black yeast</name>
    <name type="synonym">Pullularia pullulans</name>
    <dbReference type="NCBI Taxonomy" id="5580"/>
    <lineage>
        <taxon>Eukaryota</taxon>
        <taxon>Fungi</taxon>
        <taxon>Dikarya</taxon>
        <taxon>Ascomycota</taxon>
        <taxon>Pezizomycotina</taxon>
        <taxon>Dothideomycetes</taxon>
        <taxon>Dothideomycetidae</taxon>
        <taxon>Dothideales</taxon>
        <taxon>Saccotheciaceae</taxon>
        <taxon>Aureobasidium</taxon>
    </lineage>
</organism>
<accession>A0A4T0E1N8</accession>
<keyword evidence="1" id="KW-0175">Coiled coil</keyword>
<gene>
    <name evidence="3" type="ORF">D6C83_01955</name>
</gene>